<keyword evidence="3" id="KW-0238">DNA-binding</keyword>
<dbReference type="GO" id="GO:0006310">
    <property type="term" value="P:DNA recombination"/>
    <property type="evidence" value="ECO:0007669"/>
    <property type="project" value="UniProtKB-KW"/>
</dbReference>
<dbReference type="InterPro" id="IPR050808">
    <property type="entry name" value="Phage_Integrase"/>
</dbReference>
<feature type="domain" description="Tyr recombinase" evidence="5">
    <location>
        <begin position="175"/>
        <end position="367"/>
    </location>
</feature>
<evidence type="ECO:0000259" key="5">
    <source>
        <dbReference type="PROSITE" id="PS51898"/>
    </source>
</evidence>
<evidence type="ECO:0000313" key="7">
    <source>
        <dbReference type="Proteomes" id="UP000202440"/>
    </source>
</evidence>
<dbReference type="Pfam" id="PF09003">
    <property type="entry name" value="Arm-DNA-bind_1"/>
    <property type="match status" value="1"/>
</dbReference>
<evidence type="ECO:0000313" key="6">
    <source>
        <dbReference type="EMBL" id="ASP40355.1"/>
    </source>
</evidence>
<dbReference type="Proteomes" id="UP000202440">
    <property type="component" value="Chromosome"/>
</dbReference>
<dbReference type="PANTHER" id="PTHR30629">
    <property type="entry name" value="PROPHAGE INTEGRASE"/>
    <property type="match status" value="1"/>
</dbReference>
<dbReference type="SUPFAM" id="SSF56349">
    <property type="entry name" value="DNA breaking-rejoining enzymes"/>
    <property type="match status" value="1"/>
</dbReference>
<dbReference type="Pfam" id="PF00589">
    <property type="entry name" value="Phage_integrase"/>
    <property type="match status" value="1"/>
</dbReference>
<comment type="similarity">
    <text evidence="1">Belongs to the 'phage' integrase family.</text>
</comment>
<dbReference type="Gene3D" id="3.30.160.60">
    <property type="entry name" value="Classic Zinc Finger"/>
    <property type="match status" value="1"/>
</dbReference>
<dbReference type="EMBL" id="CP022530">
    <property type="protein sequence ID" value="ASP40355.1"/>
    <property type="molecule type" value="Genomic_DNA"/>
</dbReference>
<dbReference type="SUPFAM" id="SSF54171">
    <property type="entry name" value="DNA-binding domain"/>
    <property type="match status" value="1"/>
</dbReference>
<dbReference type="InterPro" id="IPR013762">
    <property type="entry name" value="Integrase-like_cat_sf"/>
</dbReference>
<keyword evidence="7" id="KW-1185">Reference proteome</keyword>
<dbReference type="InterPro" id="IPR015094">
    <property type="entry name" value="Integrase_lambda-typ_DNA-bd_N"/>
</dbReference>
<keyword evidence="4" id="KW-0233">DNA recombination</keyword>
<evidence type="ECO:0000256" key="2">
    <source>
        <dbReference type="ARBA" id="ARBA00022908"/>
    </source>
</evidence>
<dbReference type="OrthoDB" id="8781634at2"/>
<dbReference type="GO" id="GO:0003677">
    <property type="term" value="F:DNA binding"/>
    <property type="evidence" value="ECO:0007669"/>
    <property type="project" value="UniProtKB-KW"/>
</dbReference>
<dbReference type="InterPro" id="IPR011010">
    <property type="entry name" value="DNA_brk_join_enz"/>
</dbReference>
<evidence type="ECO:0000256" key="3">
    <source>
        <dbReference type="ARBA" id="ARBA00023125"/>
    </source>
</evidence>
<evidence type="ECO:0000256" key="4">
    <source>
        <dbReference type="ARBA" id="ARBA00023172"/>
    </source>
</evidence>
<dbReference type="GO" id="GO:0008907">
    <property type="term" value="F:integrase activity"/>
    <property type="evidence" value="ECO:0007669"/>
    <property type="project" value="InterPro"/>
</dbReference>
<dbReference type="KEGG" id="bsan:CHH28_17465"/>
<keyword evidence="2" id="KW-0229">DNA integration</keyword>
<organism evidence="6 7">
    <name type="scientific">Bacterioplanes sanyensis</name>
    <dbReference type="NCBI Taxonomy" id="1249553"/>
    <lineage>
        <taxon>Bacteria</taxon>
        <taxon>Pseudomonadati</taxon>
        <taxon>Pseudomonadota</taxon>
        <taxon>Gammaproteobacteria</taxon>
        <taxon>Oceanospirillales</taxon>
        <taxon>Oceanospirillaceae</taxon>
        <taxon>Bacterioplanes</taxon>
    </lineage>
</organism>
<dbReference type="Gene3D" id="1.10.150.130">
    <property type="match status" value="1"/>
</dbReference>
<proteinExistence type="inferred from homology"/>
<reference evidence="6 7" key="1">
    <citation type="submission" date="2017-07" db="EMBL/GenBank/DDBJ databases">
        <title>Annotated genome sequence of Bacterioplanes sanyensis isolated from Red Sea.</title>
        <authorList>
            <person name="Rehman Z.U."/>
        </authorList>
    </citation>
    <scope>NUCLEOTIDE SEQUENCE [LARGE SCALE GENOMIC DNA]</scope>
    <source>
        <strain evidence="6 7">NV9</strain>
    </source>
</reference>
<sequence length="372" mass="42485">MMARKRLRSNDDLPDNLYRYGRNNAYFRYRHPETGDYHPMGTDKVRAVAAAKKLNHILVKPCDLVKDVLSASESSVAACIDRYIAERQSVEDMKPSTLKLENYRLNAMRKGLGYLLANDVSVKHCAEWLDGFQGNAYTKHRGTLTKVFAFAVAKGMMTENVALQTLTAPKLGNEKKRKPLTKEWFDLIYQTAPEWLQIAMQFALITLQRRGDIVKVQYSDIVDNHLHVVQEKTEKHGHRAFLAIEIGDSLQALLNQSKAVKPTNCPFVIHRLPARRIPFKGQQHHGQISGEYLGKAFSNARDQHEVFKNMPAQQRPTFHEIRALGGALYLEQGFSKEYVNLLMGHTSQKMTDDYTDRHQQWTSCAADLDINQ</sequence>
<dbReference type="AlphaFoldDB" id="A0A222FMV3"/>
<accession>A0A222FMV3</accession>
<dbReference type="PANTHER" id="PTHR30629:SF2">
    <property type="entry name" value="PROPHAGE INTEGRASE INTS-RELATED"/>
    <property type="match status" value="1"/>
</dbReference>
<dbReference type="InterPro" id="IPR002104">
    <property type="entry name" value="Integrase_catalytic"/>
</dbReference>
<gene>
    <name evidence="6" type="ORF">CHH28_17465</name>
</gene>
<name>A0A222FMV3_9GAMM</name>
<dbReference type="InterPro" id="IPR016177">
    <property type="entry name" value="DNA-bd_dom_sf"/>
</dbReference>
<dbReference type="PROSITE" id="PS51898">
    <property type="entry name" value="TYR_RECOMBINASE"/>
    <property type="match status" value="1"/>
</dbReference>
<dbReference type="InterPro" id="IPR010998">
    <property type="entry name" value="Integrase_recombinase_N"/>
</dbReference>
<dbReference type="Gene3D" id="1.10.443.10">
    <property type="entry name" value="Intergrase catalytic core"/>
    <property type="match status" value="1"/>
</dbReference>
<protein>
    <recommendedName>
        <fullName evidence="5">Tyr recombinase domain-containing protein</fullName>
    </recommendedName>
</protein>
<evidence type="ECO:0000256" key="1">
    <source>
        <dbReference type="ARBA" id="ARBA00008857"/>
    </source>
</evidence>